<feature type="compositionally biased region" description="Basic and acidic residues" evidence="1">
    <location>
        <begin position="13"/>
        <end position="28"/>
    </location>
</feature>
<dbReference type="RefSeq" id="WP_149901116.1">
    <property type="nucleotide sequence ID" value="NZ_QRFF01000007.1"/>
</dbReference>
<reference evidence="2 3" key="1">
    <citation type="submission" date="2018-08" db="EMBL/GenBank/DDBJ databases">
        <title>Crown Gall in kiwifruit.</title>
        <authorList>
            <person name="Visnovsky S.B."/>
            <person name="Pitman A.R."/>
        </authorList>
    </citation>
    <scope>NUCLEOTIDE SEQUENCE [LARGE SCALE GENOMIC DNA]</scope>
    <source>
        <strain evidence="2 3">SBV_302_78_2</strain>
    </source>
</reference>
<dbReference type="EMBL" id="QRFF01000007">
    <property type="protein sequence ID" value="KAA3499069.1"/>
    <property type="molecule type" value="Genomic_DNA"/>
</dbReference>
<dbReference type="AlphaFoldDB" id="A0AA88EXV3"/>
<evidence type="ECO:0000313" key="3">
    <source>
        <dbReference type="Proteomes" id="UP000473658"/>
    </source>
</evidence>
<evidence type="ECO:0000256" key="1">
    <source>
        <dbReference type="SAM" id="MobiDB-lite"/>
    </source>
</evidence>
<feature type="region of interest" description="Disordered" evidence="1">
    <location>
        <begin position="1"/>
        <end position="28"/>
    </location>
</feature>
<comment type="caution">
    <text evidence="2">The sequence shown here is derived from an EMBL/GenBank/DDBJ whole genome shotgun (WGS) entry which is preliminary data.</text>
</comment>
<evidence type="ECO:0000313" key="2">
    <source>
        <dbReference type="EMBL" id="KAA3499069.1"/>
    </source>
</evidence>
<proteinExistence type="predicted"/>
<name>A0AA88EXV3_RHIRH</name>
<accession>A0AA88EXV3</accession>
<dbReference type="InterPro" id="IPR036890">
    <property type="entry name" value="HATPase_C_sf"/>
</dbReference>
<dbReference type="Gene3D" id="3.30.565.10">
    <property type="entry name" value="Histidine kinase-like ATPase, C-terminal domain"/>
    <property type="match status" value="1"/>
</dbReference>
<dbReference type="Pfam" id="PF13589">
    <property type="entry name" value="HATPase_c_3"/>
    <property type="match status" value="1"/>
</dbReference>
<feature type="region of interest" description="Disordered" evidence="1">
    <location>
        <begin position="104"/>
        <end position="125"/>
    </location>
</feature>
<gene>
    <name evidence="2" type="ORF">DXM27_21950</name>
</gene>
<evidence type="ECO:0008006" key="4">
    <source>
        <dbReference type="Google" id="ProtNLM"/>
    </source>
</evidence>
<organism evidence="2 3">
    <name type="scientific">Rhizobium rhizogenes</name>
    <name type="common">Agrobacterium rhizogenes</name>
    <dbReference type="NCBI Taxonomy" id="359"/>
    <lineage>
        <taxon>Bacteria</taxon>
        <taxon>Pseudomonadati</taxon>
        <taxon>Pseudomonadota</taxon>
        <taxon>Alphaproteobacteria</taxon>
        <taxon>Hyphomicrobiales</taxon>
        <taxon>Rhizobiaceae</taxon>
        <taxon>Rhizobium/Agrobacterium group</taxon>
        <taxon>Rhizobium</taxon>
    </lineage>
</organism>
<dbReference type="Proteomes" id="UP000473658">
    <property type="component" value="Unassembled WGS sequence"/>
</dbReference>
<dbReference type="SUPFAM" id="SSF55874">
    <property type="entry name" value="ATPase domain of HSP90 chaperone/DNA topoisomerase II/histidine kinase"/>
    <property type="match status" value="1"/>
</dbReference>
<sequence>MSSPSEAEPELPLADKIEESAHTRRPVEGNLKTNDRIIARVTDGIYREPWSAFREMISNAYDADATSVSIDCDYPFFKEIRITDNGNGMDEHIVGDLLENIGGSSKRTARGKTLGTANTADPTRSPAGRKLIGKIGIGLFAVAQLTQQFQIISKRKGDNKRVSASIRLHTYQEDSLIDEEDASNYVSGTYSVLAEETTDVDIHGTTIILTGIRPAIREKLQSQDIWSAIDENNMDDGSGLIDVVLPPQFNIGRLDETGHLVEPPKLPWSSTDSPERKFEKLVEAAISTTRSSKEQANLAHFDNYLKMIWRISVASPIAYIHGHPFNLRETDGYDLYEISNKKKGAANRVDTGGKTIREAFDLVAGNAKGLPFSVCIDSVELRRPIQLPKELASASRLERPLIFVGKVSTNFGGATAERSGGKLSFEAYLYWNTRIVPKENIGSIVRVNDASGTLFDPEFLGYQVSEQTRKKQITCEIFVTEGLDGALNIDRESFNTSNPHYLYIQKWLHSAFRQFATMHKRLGREAKTVEASPIQPKEYYERSAAIWSKMRGDEFPPPPILRSSSLSPHDAFVVGDIPVSLQIRDNMPPASKRTELIDAVSIVLDAHGVLERLTDEGRAELIFDLVSILESAE</sequence>
<protein>
    <recommendedName>
        <fullName evidence="4">ATP-binding protein</fullName>
    </recommendedName>
</protein>